<proteinExistence type="predicted"/>
<evidence type="ECO:0000313" key="1">
    <source>
        <dbReference type="EMBL" id="MFC5471723.1"/>
    </source>
</evidence>
<comment type="caution">
    <text evidence="1">The sequence shown here is derived from an EMBL/GenBank/DDBJ whole genome shotgun (WGS) entry which is preliminary data.</text>
</comment>
<accession>A0ABW0M145</accession>
<name>A0ABW0M145_9BACL</name>
<organism evidence="1 2">
    <name type="scientific">Cohnella suwonensis</name>
    <dbReference type="NCBI Taxonomy" id="696072"/>
    <lineage>
        <taxon>Bacteria</taxon>
        <taxon>Bacillati</taxon>
        <taxon>Bacillota</taxon>
        <taxon>Bacilli</taxon>
        <taxon>Bacillales</taxon>
        <taxon>Paenibacillaceae</taxon>
        <taxon>Cohnella</taxon>
    </lineage>
</organism>
<protein>
    <recommendedName>
        <fullName evidence="3">STAS/SEC14 domain-containing protein</fullName>
    </recommendedName>
</protein>
<dbReference type="EMBL" id="JBHSMH010000111">
    <property type="protein sequence ID" value="MFC5471723.1"/>
    <property type="molecule type" value="Genomic_DNA"/>
</dbReference>
<evidence type="ECO:0008006" key="3">
    <source>
        <dbReference type="Google" id="ProtNLM"/>
    </source>
</evidence>
<reference evidence="2" key="1">
    <citation type="journal article" date="2019" name="Int. J. Syst. Evol. Microbiol.">
        <title>The Global Catalogue of Microorganisms (GCM) 10K type strain sequencing project: providing services to taxonomists for standard genome sequencing and annotation.</title>
        <authorList>
            <consortium name="The Broad Institute Genomics Platform"/>
            <consortium name="The Broad Institute Genome Sequencing Center for Infectious Disease"/>
            <person name="Wu L."/>
            <person name="Ma J."/>
        </authorList>
    </citation>
    <scope>NUCLEOTIDE SEQUENCE [LARGE SCALE GENOMIC DNA]</scope>
    <source>
        <strain evidence="2">CCUG 57113</strain>
    </source>
</reference>
<dbReference type="Proteomes" id="UP001596105">
    <property type="component" value="Unassembled WGS sequence"/>
</dbReference>
<dbReference type="RefSeq" id="WP_209743994.1">
    <property type="nucleotide sequence ID" value="NZ_JBHSMH010000111.1"/>
</dbReference>
<keyword evidence="2" id="KW-1185">Reference proteome</keyword>
<evidence type="ECO:0000313" key="2">
    <source>
        <dbReference type="Proteomes" id="UP001596105"/>
    </source>
</evidence>
<gene>
    <name evidence="1" type="ORF">ACFPPD_23885</name>
</gene>
<sequence>MVYYDSPFAQVLWNDIIEAAVLQWIRDAHGDHFRTPMEKVLELANLRQAKKVLYDTRLLFEIAEDDRQWASNDMYPRLLQSEIRFAAAVLPVHILTKPLYNEVSAGAGSIPIVFGHFANLEEAGQWLYEID</sequence>